<protein>
    <submittedName>
        <fullName evidence="6">TetR/AcrR family transcriptional regulator</fullName>
    </submittedName>
</protein>
<feature type="DNA-binding region" description="H-T-H motif" evidence="4">
    <location>
        <begin position="32"/>
        <end position="51"/>
    </location>
</feature>
<dbReference type="Pfam" id="PF16859">
    <property type="entry name" value="TetR_C_11"/>
    <property type="match status" value="1"/>
</dbReference>
<evidence type="ECO:0000256" key="1">
    <source>
        <dbReference type="ARBA" id="ARBA00023015"/>
    </source>
</evidence>
<keyword evidence="2 4" id="KW-0238">DNA-binding</keyword>
<dbReference type="InterPro" id="IPR011075">
    <property type="entry name" value="TetR_C"/>
</dbReference>
<keyword evidence="3" id="KW-0804">Transcription</keyword>
<comment type="caution">
    <text evidence="6">The sequence shown here is derived from an EMBL/GenBank/DDBJ whole genome shotgun (WGS) entry which is preliminary data.</text>
</comment>
<dbReference type="SUPFAM" id="SSF46689">
    <property type="entry name" value="Homeodomain-like"/>
    <property type="match status" value="1"/>
</dbReference>
<reference evidence="6 7" key="1">
    <citation type="submission" date="2020-04" db="EMBL/GenBank/DDBJ databases">
        <title>A novel species of genus Lactobacillus that was isolated from fermented food Zha-chili.</title>
        <authorList>
            <person name="Zhang Z."/>
        </authorList>
    </citation>
    <scope>NUCLEOTIDE SEQUENCE [LARGE SCALE GENOMIC DNA]</scope>
    <source>
        <strain evidence="7">HBUAS51383</strain>
    </source>
</reference>
<dbReference type="InterPro" id="IPR050109">
    <property type="entry name" value="HTH-type_TetR-like_transc_reg"/>
</dbReference>
<proteinExistence type="predicted"/>
<sequence length="196" mass="22364">MAQKRRRGKALENDILTATLDLIESTKYEDITMDMIAKNAHTNKSVLYRRWESKAAIILAALRTQMGNVNLEVPDTGSIHDDLLALFDQLIDLLTKMNYDHLAGLMMERLGGMSVADFFKRLGPNNYVTQLMQQVMAQGQARGEIDLTAVDEQLLNLPVYLIMDTLFSKETALNQERMHWMVDSVMMPVLKPYLKK</sequence>
<evidence type="ECO:0000259" key="5">
    <source>
        <dbReference type="PROSITE" id="PS50977"/>
    </source>
</evidence>
<dbReference type="PROSITE" id="PS50977">
    <property type="entry name" value="HTH_TETR_2"/>
    <property type="match status" value="1"/>
</dbReference>
<feature type="domain" description="HTH tetR-type" evidence="5">
    <location>
        <begin position="9"/>
        <end position="69"/>
    </location>
</feature>
<dbReference type="PANTHER" id="PTHR30055">
    <property type="entry name" value="HTH-TYPE TRANSCRIPTIONAL REGULATOR RUTR"/>
    <property type="match status" value="1"/>
</dbReference>
<evidence type="ECO:0000256" key="4">
    <source>
        <dbReference type="PROSITE-ProRule" id="PRU00335"/>
    </source>
</evidence>
<dbReference type="Gene3D" id="1.10.357.10">
    <property type="entry name" value="Tetracycline Repressor, domain 2"/>
    <property type="match status" value="1"/>
</dbReference>
<dbReference type="InterPro" id="IPR009057">
    <property type="entry name" value="Homeodomain-like_sf"/>
</dbReference>
<accession>A0ABX1KXY6</accession>
<dbReference type="Pfam" id="PF00440">
    <property type="entry name" value="TetR_N"/>
    <property type="match status" value="1"/>
</dbReference>
<dbReference type="RefSeq" id="WP_168924608.1">
    <property type="nucleotide sequence ID" value="NZ_JAAXLJ010000004.1"/>
</dbReference>
<evidence type="ECO:0000313" key="6">
    <source>
        <dbReference type="EMBL" id="NLR17994.1"/>
    </source>
</evidence>
<dbReference type="EMBL" id="JAAXLJ010000004">
    <property type="protein sequence ID" value="NLR17994.1"/>
    <property type="molecule type" value="Genomic_DNA"/>
</dbReference>
<dbReference type="SUPFAM" id="SSF48498">
    <property type="entry name" value="Tetracyclin repressor-like, C-terminal domain"/>
    <property type="match status" value="1"/>
</dbReference>
<organism evidence="6 7">
    <name type="scientific">Secundilactobacillus angelensis</name>
    <dbReference type="NCBI Taxonomy" id="2722706"/>
    <lineage>
        <taxon>Bacteria</taxon>
        <taxon>Bacillati</taxon>
        <taxon>Bacillota</taxon>
        <taxon>Bacilli</taxon>
        <taxon>Lactobacillales</taxon>
        <taxon>Lactobacillaceae</taxon>
        <taxon>Secundilactobacillus</taxon>
    </lineage>
</organism>
<gene>
    <name evidence="6" type="ORF">HC026_03545</name>
</gene>
<keyword evidence="7" id="KW-1185">Reference proteome</keyword>
<keyword evidence="1" id="KW-0805">Transcription regulation</keyword>
<name>A0ABX1KXY6_9LACO</name>
<dbReference type="Gene3D" id="1.10.10.60">
    <property type="entry name" value="Homeodomain-like"/>
    <property type="match status" value="1"/>
</dbReference>
<dbReference type="InterPro" id="IPR001647">
    <property type="entry name" value="HTH_TetR"/>
</dbReference>
<dbReference type="Proteomes" id="UP000763447">
    <property type="component" value="Unassembled WGS sequence"/>
</dbReference>
<dbReference type="PANTHER" id="PTHR30055:SF148">
    <property type="entry name" value="TETR-FAMILY TRANSCRIPTIONAL REGULATOR"/>
    <property type="match status" value="1"/>
</dbReference>
<evidence type="ECO:0000256" key="2">
    <source>
        <dbReference type="ARBA" id="ARBA00023125"/>
    </source>
</evidence>
<dbReference type="InterPro" id="IPR036271">
    <property type="entry name" value="Tet_transcr_reg_TetR-rel_C_sf"/>
</dbReference>
<evidence type="ECO:0000313" key="7">
    <source>
        <dbReference type="Proteomes" id="UP000763447"/>
    </source>
</evidence>
<evidence type="ECO:0000256" key="3">
    <source>
        <dbReference type="ARBA" id="ARBA00023163"/>
    </source>
</evidence>